<dbReference type="InterPro" id="IPR036396">
    <property type="entry name" value="Cyt_P450_sf"/>
</dbReference>
<dbReference type="OrthoDB" id="1470350at2759"/>
<keyword evidence="1 3" id="KW-0479">Metal-binding</keyword>
<accession>A0A397VXV6</accession>
<keyword evidence="5" id="KW-0812">Transmembrane</keyword>
<evidence type="ECO:0000256" key="1">
    <source>
        <dbReference type="ARBA" id="ARBA00022723"/>
    </source>
</evidence>
<dbReference type="STRING" id="44941.A0A397VXV6"/>
<evidence type="ECO:0000256" key="4">
    <source>
        <dbReference type="RuleBase" id="RU000461"/>
    </source>
</evidence>
<dbReference type="InterPro" id="IPR001128">
    <property type="entry name" value="Cyt_P450"/>
</dbReference>
<comment type="cofactor">
    <cofactor evidence="3">
        <name>heme</name>
        <dbReference type="ChEBI" id="CHEBI:30413"/>
    </cofactor>
</comment>
<proteinExistence type="inferred from homology"/>
<reference evidence="6 7" key="1">
    <citation type="submission" date="2018-06" db="EMBL/GenBank/DDBJ databases">
        <title>Comparative genomics reveals the genomic features of Rhizophagus irregularis, R. cerebriforme, R. diaphanum and Gigaspora rosea, and their symbiotic lifestyle signature.</title>
        <authorList>
            <person name="Morin E."/>
            <person name="San Clemente H."/>
            <person name="Chen E.C.H."/>
            <person name="De La Providencia I."/>
            <person name="Hainaut M."/>
            <person name="Kuo A."/>
            <person name="Kohler A."/>
            <person name="Murat C."/>
            <person name="Tang N."/>
            <person name="Roy S."/>
            <person name="Loubradou J."/>
            <person name="Henrissat B."/>
            <person name="Grigoriev I.V."/>
            <person name="Corradi N."/>
            <person name="Roux C."/>
            <person name="Martin F.M."/>
        </authorList>
    </citation>
    <scope>NUCLEOTIDE SEQUENCE [LARGE SCALE GENOMIC DNA]</scope>
    <source>
        <strain evidence="6 7">DAOM 194757</strain>
    </source>
</reference>
<protein>
    <submittedName>
        <fullName evidence="6">Cytochrome P450</fullName>
    </submittedName>
</protein>
<dbReference type="GO" id="GO:0004497">
    <property type="term" value="F:monooxygenase activity"/>
    <property type="evidence" value="ECO:0007669"/>
    <property type="project" value="UniProtKB-KW"/>
</dbReference>
<comment type="similarity">
    <text evidence="4">Belongs to the cytochrome P450 family.</text>
</comment>
<dbReference type="Pfam" id="PF00067">
    <property type="entry name" value="p450"/>
    <property type="match status" value="1"/>
</dbReference>
<dbReference type="SUPFAM" id="SSF48264">
    <property type="entry name" value="Cytochrome P450"/>
    <property type="match status" value="1"/>
</dbReference>
<gene>
    <name evidence="6" type="ORF">C2G38_2162763</name>
</gene>
<dbReference type="PRINTS" id="PR00463">
    <property type="entry name" value="EP450I"/>
</dbReference>
<keyword evidence="4" id="KW-0560">Oxidoreductase</keyword>
<dbReference type="PRINTS" id="PR00385">
    <property type="entry name" value="P450"/>
</dbReference>
<evidence type="ECO:0000256" key="3">
    <source>
        <dbReference type="PIRSR" id="PIRSR602401-1"/>
    </source>
</evidence>
<name>A0A397VXV6_9GLOM</name>
<feature type="binding site" description="axial binding residue" evidence="3">
    <location>
        <position position="496"/>
    </location>
    <ligand>
        <name>heme</name>
        <dbReference type="ChEBI" id="CHEBI:30413"/>
    </ligand>
    <ligandPart>
        <name>Fe</name>
        <dbReference type="ChEBI" id="CHEBI:18248"/>
    </ligandPart>
</feature>
<dbReference type="Gene3D" id="1.10.630.10">
    <property type="entry name" value="Cytochrome P450"/>
    <property type="match status" value="1"/>
</dbReference>
<dbReference type="InterPro" id="IPR002401">
    <property type="entry name" value="Cyt_P450_E_grp-I"/>
</dbReference>
<dbReference type="PANTHER" id="PTHR24301">
    <property type="entry name" value="THROMBOXANE-A SYNTHASE"/>
    <property type="match status" value="1"/>
</dbReference>
<comment type="caution">
    <text evidence="6">The sequence shown here is derived from an EMBL/GenBank/DDBJ whole genome shotgun (WGS) entry which is preliminary data.</text>
</comment>
<dbReference type="PANTHER" id="PTHR24301:SF2">
    <property type="entry name" value="THROMBOXANE-A SYNTHASE"/>
    <property type="match status" value="1"/>
</dbReference>
<dbReference type="Proteomes" id="UP000266673">
    <property type="component" value="Unassembled WGS sequence"/>
</dbReference>
<dbReference type="CDD" id="cd00302">
    <property type="entry name" value="cytochrome_P450"/>
    <property type="match status" value="1"/>
</dbReference>
<dbReference type="AlphaFoldDB" id="A0A397VXV6"/>
<dbReference type="GO" id="GO:0020037">
    <property type="term" value="F:heme binding"/>
    <property type="evidence" value="ECO:0007669"/>
    <property type="project" value="InterPro"/>
</dbReference>
<evidence type="ECO:0000256" key="5">
    <source>
        <dbReference type="SAM" id="Phobius"/>
    </source>
</evidence>
<sequence>MVFLDIITALKFKDYLNFIIFSFLIYVFQFYYKYFTRPNKLPGPLPLPFIECSYLFDTDAKQLFISLHKKYGDVCEVYLGGFRRISISRPEYLENMLASSATDTTFMTRAPYSKGLEELGMAGRGLIFNHDVKSWKYNRQFFNKAVQSSSFNLEAIKWVDKIFQEIEVYWKSLANNNNLSRDDNLQDNKNNWCLETDLSLWARSFTSDMIIILTTGERSYGIALLYNKLSPTKVSRSGTLIEDSERFIQGISKQILGVSYFMFISSPLRHSIPFVKKNVKSLIENRDYLLERLEMIVKKRKKEIEETPIGEELRQDLLTSLIITNTERDKDNVKAIDGKILRPMTDVEIRGNMLDAFIGGTETTANLFCFLTYYICQYPQVKQKMIAEIDTIFSQSTCLNHEGLTKLEYCTAIIKEVARIIPPLSILARYTDKPCEMVGYKWDAGTIFHVNLNGLHKHKDHWSNPEIFDPDRFYKKKDEDRHKYSFAMFGGGLRACPGRKLAMIELLSLLVLIYRKYDIELVDLKAPLKTKSAILTICKELPVRIKPRKLDHFF</sequence>
<dbReference type="EMBL" id="QKWP01000128">
    <property type="protein sequence ID" value="RIB26651.1"/>
    <property type="molecule type" value="Genomic_DNA"/>
</dbReference>
<evidence type="ECO:0000313" key="7">
    <source>
        <dbReference type="Proteomes" id="UP000266673"/>
    </source>
</evidence>
<evidence type="ECO:0000256" key="2">
    <source>
        <dbReference type="ARBA" id="ARBA00023004"/>
    </source>
</evidence>
<evidence type="ECO:0000313" key="6">
    <source>
        <dbReference type="EMBL" id="RIB26651.1"/>
    </source>
</evidence>
<feature type="transmembrane region" description="Helical" evidence="5">
    <location>
        <begin position="15"/>
        <end position="32"/>
    </location>
</feature>
<keyword evidence="4" id="KW-0503">Monooxygenase</keyword>
<dbReference type="PROSITE" id="PS00086">
    <property type="entry name" value="CYTOCHROME_P450"/>
    <property type="match status" value="1"/>
</dbReference>
<dbReference type="GO" id="GO:0016705">
    <property type="term" value="F:oxidoreductase activity, acting on paired donors, with incorporation or reduction of molecular oxygen"/>
    <property type="evidence" value="ECO:0007669"/>
    <property type="project" value="InterPro"/>
</dbReference>
<organism evidence="6 7">
    <name type="scientific">Gigaspora rosea</name>
    <dbReference type="NCBI Taxonomy" id="44941"/>
    <lineage>
        <taxon>Eukaryota</taxon>
        <taxon>Fungi</taxon>
        <taxon>Fungi incertae sedis</taxon>
        <taxon>Mucoromycota</taxon>
        <taxon>Glomeromycotina</taxon>
        <taxon>Glomeromycetes</taxon>
        <taxon>Diversisporales</taxon>
        <taxon>Gigasporaceae</taxon>
        <taxon>Gigaspora</taxon>
    </lineage>
</organism>
<keyword evidence="3 4" id="KW-0349">Heme</keyword>
<dbReference type="GO" id="GO:0005506">
    <property type="term" value="F:iron ion binding"/>
    <property type="evidence" value="ECO:0007669"/>
    <property type="project" value="InterPro"/>
</dbReference>
<dbReference type="InterPro" id="IPR017972">
    <property type="entry name" value="Cyt_P450_CS"/>
</dbReference>
<keyword evidence="7" id="KW-1185">Reference proteome</keyword>
<keyword evidence="5" id="KW-1133">Transmembrane helix</keyword>
<keyword evidence="5" id="KW-0472">Membrane</keyword>
<keyword evidence="2 3" id="KW-0408">Iron</keyword>